<accession>A0ABU3QMI7</accession>
<name>A0ABU3QMI7_9ACTN</name>
<dbReference type="EMBL" id="JAWCTQ010000018">
    <property type="protein sequence ID" value="MDT9683632.1"/>
    <property type="molecule type" value="Genomic_DNA"/>
</dbReference>
<sequence length="60" mass="6555">MLTELGIIQGHGSEIFARKLPPKVILKAADAPNSIRIMTGRSPHIIPERVPLIGARLWSS</sequence>
<organism evidence="1 2">
    <name type="scientific">Streptomyces tamarix</name>
    <dbReference type="NCBI Taxonomy" id="3078565"/>
    <lineage>
        <taxon>Bacteria</taxon>
        <taxon>Bacillati</taxon>
        <taxon>Actinomycetota</taxon>
        <taxon>Actinomycetes</taxon>
        <taxon>Kitasatosporales</taxon>
        <taxon>Streptomycetaceae</taxon>
        <taxon>Streptomyces</taxon>
    </lineage>
</organism>
<proteinExistence type="predicted"/>
<evidence type="ECO:0000313" key="2">
    <source>
        <dbReference type="Proteomes" id="UP001250181"/>
    </source>
</evidence>
<evidence type="ECO:0000313" key="1">
    <source>
        <dbReference type="EMBL" id="MDT9683632.1"/>
    </source>
</evidence>
<protein>
    <submittedName>
        <fullName evidence="1">Uncharacterized protein</fullName>
    </submittedName>
</protein>
<keyword evidence="2" id="KW-1185">Reference proteome</keyword>
<reference evidence="1 2" key="1">
    <citation type="submission" date="2023-09" db="EMBL/GenBank/DDBJ databases">
        <title>Streptomyces sp. nov.: A antagonism against Alternaria gaisen Producing Streptochlin, Isolated from Tamarix root soil.</title>
        <authorList>
            <person name="Chen Y."/>
        </authorList>
    </citation>
    <scope>NUCLEOTIDE SEQUENCE [LARGE SCALE GENOMIC DNA]</scope>
    <source>
        <strain evidence="1 2">TRM76323</strain>
    </source>
</reference>
<gene>
    <name evidence="1" type="ORF">RND61_16400</name>
</gene>
<comment type="caution">
    <text evidence="1">The sequence shown here is derived from an EMBL/GenBank/DDBJ whole genome shotgun (WGS) entry which is preliminary data.</text>
</comment>
<dbReference type="RefSeq" id="WP_315878699.1">
    <property type="nucleotide sequence ID" value="NZ_JAWCTQ010000018.1"/>
</dbReference>
<dbReference type="Proteomes" id="UP001250181">
    <property type="component" value="Unassembled WGS sequence"/>
</dbReference>